<dbReference type="eggNOG" id="COG2996">
    <property type="taxonomic scope" value="Bacteria"/>
</dbReference>
<organism evidence="3 4">
    <name type="scientific">Bacillus manliponensis</name>
    <dbReference type="NCBI Taxonomy" id="574376"/>
    <lineage>
        <taxon>Bacteria</taxon>
        <taxon>Bacillati</taxon>
        <taxon>Bacillota</taxon>
        <taxon>Bacilli</taxon>
        <taxon>Bacillales</taxon>
        <taxon>Bacillaceae</taxon>
        <taxon>Bacillus</taxon>
        <taxon>Bacillus cereus group</taxon>
    </lineage>
</organism>
<feature type="domain" description="S1 motif" evidence="2">
    <location>
        <begin position="153"/>
        <end position="213"/>
    </location>
</feature>
<dbReference type="Pfam" id="PF21191">
    <property type="entry name" value="CvfB_1st"/>
    <property type="match status" value="1"/>
</dbReference>
<dbReference type="InterPro" id="IPR040764">
    <property type="entry name" value="CvfB_WH"/>
</dbReference>
<dbReference type="SUPFAM" id="SSF50249">
    <property type="entry name" value="Nucleic acid-binding proteins"/>
    <property type="match status" value="1"/>
</dbReference>
<protein>
    <recommendedName>
        <fullName evidence="2">S1 motif domain-containing protein</fullName>
    </recommendedName>
</protein>
<comment type="caution">
    <text evidence="3">The sequence shown here is derived from an EMBL/GenBank/DDBJ whole genome shotgun (WGS) entry which is preliminary data.</text>
</comment>
<proteinExistence type="inferred from homology"/>
<dbReference type="RefSeq" id="WP_034637482.1">
    <property type="nucleotide sequence ID" value="NZ_CBCSJC010000003.1"/>
</dbReference>
<dbReference type="AlphaFoldDB" id="A0A073K112"/>
<name>A0A073K112_9BACI</name>
<dbReference type="Proteomes" id="UP000027822">
    <property type="component" value="Unassembled WGS sequence"/>
</dbReference>
<evidence type="ECO:0000256" key="1">
    <source>
        <dbReference type="PIRNR" id="PIRNR012524"/>
    </source>
</evidence>
<dbReference type="PANTHER" id="PTHR37296:SF1">
    <property type="entry name" value="CONSERVED VIRULENCE FACTOR B"/>
    <property type="match status" value="1"/>
</dbReference>
<dbReference type="InterPro" id="IPR003029">
    <property type="entry name" value="S1_domain"/>
</dbReference>
<dbReference type="Pfam" id="PF21543">
    <property type="entry name" value="CvfB_2nd"/>
    <property type="match status" value="1"/>
</dbReference>
<dbReference type="InterPro" id="IPR039566">
    <property type="entry name" value="CvfB_S1_st"/>
</dbReference>
<dbReference type="PANTHER" id="PTHR37296">
    <property type="entry name" value="CONSERVED VIRULENCE FACTOR B"/>
    <property type="match status" value="1"/>
</dbReference>
<dbReference type="PROSITE" id="PS50126">
    <property type="entry name" value="S1"/>
    <property type="match status" value="1"/>
</dbReference>
<dbReference type="Gene3D" id="1.10.10.10">
    <property type="entry name" value="Winged helix-like DNA-binding domain superfamily/Winged helix DNA-binding domain"/>
    <property type="match status" value="1"/>
</dbReference>
<dbReference type="InterPro" id="IPR014464">
    <property type="entry name" value="CvfB_fam"/>
</dbReference>
<evidence type="ECO:0000313" key="4">
    <source>
        <dbReference type="Proteomes" id="UP000027822"/>
    </source>
</evidence>
<keyword evidence="4" id="KW-1185">Reference proteome</keyword>
<dbReference type="STRING" id="574376.BAMA_17270"/>
<dbReference type="InterPro" id="IPR036388">
    <property type="entry name" value="WH-like_DNA-bd_sf"/>
</dbReference>
<dbReference type="InterPro" id="IPR048588">
    <property type="entry name" value="CvfB_S1_2nd"/>
</dbReference>
<dbReference type="Pfam" id="PF17783">
    <property type="entry name" value="WHD_CvfB"/>
    <property type="match status" value="1"/>
</dbReference>
<dbReference type="InterPro" id="IPR012340">
    <property type="entry name" value="NA-bd_OB-fold"/>
</dbReference>
<gene>
    <name evidence="3" type="ORF">BAMA_17270</name>
</gene>
<evidence type="ECO:0000313" key="3">
    <source>
        <dbReference type="EMBL" id="KEK20195.1"/>
    </source>
</evidence>
<dbReference type="PIRSF" id="PIRSF012524">
    <property type="entry name" value="YitL_S1"/>
    <property type="match status" value="1"/>
</dbReference>
<accession>A0A073K112</accession>
<reference evidence="3 4" key="1">
    <citation type="submission" date="2014-06" db="EMBL/GenBank/DDBJ databases">
        <title>Draft genome sequence of Bacillus manliponensis JCM 15802 (MCCC 1A00708).</title>
        <authorList>
            <person name="Lai Q."/>
            <person name="Liu Y."/>
            <person name="Shao Z."/>
        </authorList>
    </citation>
    <scope>NUCLEOTIDE SEQUENCE [LARGE SCALE GENOMIC DNA]</scope>
    <source>
        <strain evidence="3 4">JCM 15802</strain>
    </source>
</reference>
<comment type="similarity">
    <text evidence="1">Belongs to the CvfB family.</text>
</comment>
<dbReference type="GO" id="GO:0003676">
    <property type="term" value="F:nucleic acid binding"/>
    <property type="evidence" value="ECO:0007669"/>
    <property type="project" value="InterPro"/>
</dbReference>
<dbReference type="OrthoDB" id="9801597at2"/>
<sequence length="289" mass="33315">MNLQPGSIEQVTVLRETEIGYMVGHEEEEVFLHKNEVAGEIEEGDTIDVFLYLDHRERLAATMHEPVITTEDWNWVKVVKVKEHLGVFVDIGVSKDILVPADEFPSYTPVWPEEGDELYCTLKLTNRGRLIAIPARDADMQDIVVPATPSMYNKNVNGRVFRSLQVGSFILTDEHFRAFLHQSERKEQVRIGERVTGRIIDVKEDGTINISLLPRKEEGMEDDAGVVYEYMESRGGAMPYWDKSHPEDIKERFNMSKGAFKRALGKLMKEEKVYQEEGWTYFKKKNSEQ</sequence>
<dbReference type="InterPro" id="IPR048587">
    <property type="entry name" value="CvfB_S1_3rd"/>
</dbReference>
<dbReference type="Gene3D" id="2.40.50.140">
    <property type="entry name" value="Nucleic acid-binding proteins"/>
    <property type="match status" value="2"/>
</dbReference>
<evidence type="ECO:0000259" key="2">
    <source>
        <dbReference type="PROSITE" id="PS50126"/>
    </source>
</evidence>
<dbReference type="Pfam" id="PF13509">
    <property type="entry name" value="S1_2"/>
    <property type="match status" value="1"/>
</dbReference>
<dbReference type="EMBL" id="JOTN01000004">
    <property type="protein sequence ID" value="KEK20195.1"/>
    <property type="molecule type" value="Genomic_DNA"/>
</dbReference>